<evidence type="ECO:0000313" key="1">
    <source>
        <dbReference type="EMBL" id="KAF2035539.1"/>
    </source>
</evidence>
<keyword evidence="2" id="KW-1185">Reference proteome</keyword>
<organism evidence="1 2">
    <name type="scientific">Setomelanomma holmii</name>
    <dbReference type="NCBI Taxonomy" id="210430"/>
    <lineage>
        <taxon>Eukaryota</taxon>
        <taxon>Fungi</taxon>
        <taxon>Dikarya</taxon>
        <taxon>Ascomycota</taxon>
        <taxon>Pezizomycotina</taxon>
        <taxon>Dothideomycetes</taxon>
        <taxon>Pleosporomycetidae</taxon>
        <taxon>Pleosporales</taxon>
        <taxon>Pleosporineae</taxon>
        <taxon>Phaeosphaeriaceae</taxon>
        <taxon>Setomelanomma</taxon>
    </lineage>
</organism>
<protein>
    <submittedName>
        <fullName evidence="1">Uncharacterized protein</fullName>
    </submittedName>
</protein>
<dbReference type="OrthoDB" id="3746533at2759"/>
<comment type="caution">
    <text evidence="1">The sequence shown here is derived from an EMBL/GenBank/DDBJ whole genome shotgun (WGS) entry which is preliminary data.</text>
</comment>
<dbReference type="AlphaFoldDB" id="A0A9P4HJR7"/>
<name>A0A9P4HJR7_9PLEO</name>
<dbReference type="EMBL" id="ML978157">
    <property type="protein sequence ID" value="KAF2035539.1"/>
    <property type="molecule type" value="Genomic_DNA"/>
</dbReference>
<proteinExistence type="predicted"/>
<reference evidence="1" key="1">
    <citation type="journal article" date="2020" name="Stud. Mycol.">
        <title>101 Dothideomycetes genomes: a test case for predicting lifestyles and emergence of pathogens.</title>
        <authorList>
            <person name="Haridas S."/>
            <person name="Albert R."/>
            <person name="Binder M."/>
            <person name="Bloem J."/>
            <person name="Labutti K."/>
            <person name="Salamov A."/>
            <person name="Andreopoulos B."/>
            <person name="Baker S."/>
            <person name="Barry K."/>
            <person name="Bills G."/>
            <person name="Bluhm B."/>
            <person name="Cannon C."/>
            <person name="Castanera R."/>
            <person name="Culley D."/>
            <person name="Daum C."/>
            <person name="Ezra D."/>
            <person name="Gonzalez J."/>
            <person name="Henrissat B."/>
            <person name="Kuo A."/>
            <person name="Liang C."/>
            <person name="Lipzen A."/>
            <person name="Lutzoni F."/>
            <person name="Magnuson J."/>
            <person name="Mondo S."/>
            <person name="Nolan M."/>
            <person name="Ohm R."/>
            <person name="Pangilinan J."/>
            <person name="Park H.-J."/>
            <person name="Ramirez L."/>
            <person name="Alfaro M."/>
            <person name="Sun H."/>
            <person name="Tritt A."/>
            <person name="Yoshinaga Y."/>
            <person name="Zwiers L.-H."/>
            <person name="Turgeon B."/>
            <person name="Goodwin S."/>
            <person name="Spatafora J."/>
            <person name="Crous P."/>
            <person name="Grigoriev I."/>
        </authorList>
    </citation>
    <scope>NUCLEOTIDE SEQUENCE</scope>
    <source>
        <strain evidence="1">CBS 110217</strain>
    </source>
</reference>
<sequence length="234" mass="26868">MPFQLEDEHGYVEMMQACAQYLQQNRVKTKFFEHPITYVPNDVIDDVATLETIAKIVHADRYLKRTKDDEELAACAEHIYQNGRKLFAVAVKSRMAAALIFVVDMLAADFTDTLSPSEMVDFSSAVPTQHQANFDEKFFPTMRKMLAPTFKIHEYDMTVTDMSTLPLVSVKSKATWTDGPEHYVTFHPAHIVGELPEYFALKMKVFTDLEAAKLFREKASTFGFHYDGKYFCVY</sequence>
<dbReference type="Proteomes" id="UP000799777">
    <property type="component" value="Unassembled WGS sequence"/>
</dbReference>
<accession>A0A9P4HJR7</accession>
<gene>
    <name evidence="1" type="ORF">EK21DRAFT_84586</name>
</gene>
<evidence type="ECO:0000313" key="2">
    <source>
        <dbReference type="Proteomes" id="UP000799777"/>
    </source>
</evidence>